<keyword evidence="3" id="KW-0479">Metal-binding</keyword>
<keyword evidence="4 6" id="KW-0560">Oxidoreductase</keyword>
<dbReference type="InterPro" id="IPR036324">
    <property type="entry name" value="Mn/Fe_SOD_N_sf"/>
</dbReference>
<dbReference type="Gene3D" id="3.55.40.20">
    <property type="entry name" value="Iron/manganese superoxide dismutase, C-terminal domain"/>
    <property type="match status" value="1"/>
</dbReference>
<dbReference type="InterPro" id="IPR036873">
    <property type="entry name" value="Rhodanese-like_dom_sf"/>
</dbReference>
<evidence type="ECO:0000256" key="2">
    <source>
        <dbReference type="ARBA" id="ARBA00012682"/>
    </source>
</evidence>
<keyword evidence="7" id="KW-1185">Reference proteome</keyword>
<protein>
    <recommendedName>
        <fullName evidence="2">superoxide dismutase</fullName>
        <ecNumber evidence="2">1.15.1.1</ecNumber>
    </recommendedName>
</protein>
<evidence type="ECO:0000259" key="5">
    <source>
        <dbReference type="PROSITE" id="PS50206"/>
    </source>
</evidence>
<accession>A0A4P6X3I3</accession>
<name>A0A4P6X3I3_HYDPS</name>
<dbReference type="PANTHER" id="PTHR11404:SF6">
    <property type="entry name" value="SUPEROXIDE DISMUTASE [MN], MITOCHONDRIAL"/>
    <property type="match status" value="1"/>
</dbReference>
<feature type="domain" description="Rhodanese" evidence="5">
    <location>
        <begin position="209"/>
        <end position="299"/>
    </location>
</feature>
<proteinExistence type="inferred from homology"/>
<comment type="similarity">
    <text evidence="1">Belongs to the iron/manganese superoxide dismutase family.</text>
</comment>
<reference evidence="6 7" key="1">
    <citation type="submission" date="2019-03" db="EMBL/GenBank/DDBJ databases">
        <authorList>
            <person name="Sebastian G."/>
            <person name="Baumann P."/>
            <person name="Ruckert C."/>
            <person name="Kalinowski J."/>
            <person name="Nebel B."/>
            <person name="Takors R."/>
            <person name="Blombach B."/>
        </authorList>
    </citation>
    <scope>NUCLEOTIDE SEQUENCE [LARGE SCALE GENOMIC DNA]</scope>
    <source>
        <strain evidence="6 7">DSM 1084</strain>
    </source>
</reference>
<dbReference type="Gene3D" id="3.40.250.10">
    <property type="entry name" value="Rhodanese-like domain"/>
    <property type="match status" value="1"/>
</dbReference>
<evidence type="ECO:0000313" key="7">
    <source>
        <dbReference type="Proteomes" id="UP000293912"/>
    </source>
</evidence>
<dbReference type="InterPro" id="IPR019832">
    <property type="entry name" value="Mn/Fe_SOD_C"/>
</dbReference>
<dbReference type="InterPro" id="IPR001763">
    <property type="entry name" value="Rhodanese-like_dom"/>
</dbReference>
<evidence type="ECO:0000256" key="3">
    <source>
        <dbReference type="ARBA" id="ARBA00022723"/>
    </source>
</evidence>
<organism evidence="6 7">
    <name type="scientific">Hydrogenophaga pseudoflava</name>
    <name type="common">Pseudomonas carboxydoflava</name>
    <dbReference type="NCBI Taxonomy" id="47421"/>
    <lineage>
        <taxon>Bacteria</taxon>
        <taxon>Pseudomonadati</taxon>
        <taxon>Pseudomonadota</taxon>
        <taxon>Betaproteobacteria</taxon>
        <taxon>Burkholderiales</taxon>
        <taxon>Comamonadaceae</taxon>
        <taxon>Hydrogenophaga</taxon>
    </lineage>
</organism>
<dbReference type="InterPro" id="IPR050265">
    <property type="entry name" value="Fe/Mn_Superoxide_Dismutase"/>
</dbReference>
<dbReference type="PROSITE" id="PS50206">
    <property type="entry name" value="RHODANESE_3"/>
    <property type="match status" value="1"/>
</dbReference>
<dbReference type="EC" id="1.15.1.1" evidence="2"/>
<gene>
    <name evidence="6" type="primary">chrC</name>
    <name evidence="6" type="ORF">HPF_11630</name>
</gene>
<sequence length="304" mass="32406">MNAMTQPLPFDADTLNGLSPKLLNSHHQNNYGGAVKRLNAIREQLAGTTFATAPGFQLNGLKREELIATNSMLLHELYFASLGGDGQTMEPACALALSANFGSVEQWREEFTACAKALGGGSGWMLLVFQPREGTLVNQWAADHTHVLAGGVPILALDMYEHAYHLDFGAAAGAYVDAFMNNIDWAAVYARYQNAVHAASEAHGATAEAVSGALVIDVRRAGVYEQAGTVIPGARWCDPAAVGTWAAELPTDREVVVYCVYGHEVSRSTTMRLRAAGVKASYLQGGIDGWQADGRPTQNKGAAP</sequence>
<dbReference type="EMBL" id="CP037867">
    <property type="protein sequence ID" value="QBM28341.1"/>
    <property type="molecule type" value="Genomic_DNA"/>
</dbReference>
<dbReference type="SUPFAM" id="SSF52821">
    <property type="entry name" value="Rhodanese/Cell cycle control phosphatase"/>
    <property type="match status" value="1"/>
</dbReference>
<dbReference type="AlphaFoldDB" id="A0A4P6X3I3"/>
<dbReference type="GO" id="GO:0046872">
    <property type="term" value="F:metal ion binding"/>
    <property type="evidence" value="ECO:0007669"/>
    <property type="project" value="UniProtKB-KW"/>
</dbReference>
<dbReference type="GO" id="GO:0004784">
    <property type="term" value="F:superoxide dismutase activity"/>
    <property type="evidence" value="ECO:0007669"/>
    <property type="project" value="UniProtKB-EC"/>
</dbReference>
<dbReference type="Pfam" id="PF02777">
    <property type="entry name" value="Sod_Fe_C"/>
    <property type="match status" value="1"/>
</dbReference>
<dbReference type="PANTHER" id="PTHR11404">
    <property type="entry name" value="SUPEROXIDE DISMUTASE 2"/>
    <property type="match status" value="1"/>
</dbReference>
<dbReference type="KEGG" id="hpse:HPF_11630"/>
<evidence type="ECO:0000256" key="1">
    <source>
        <dbReference type="ARBA" id="ARBA00008714"/>
    </source>
</evidence>
<dbReference type="InterPro" id="IPR036314">
    <property type="entry name" value="SOD_C_sf"/>
</dbReference>
<dbReference type="SMART" id="SM00450">
    <property type="entry name" value="RHOD"/>
    <property type="match status" value="1"/>
</dbReference>
<evidence type="ECO:0000256" key="4">
    <source>
        <dbReference type="ARBA" id="ARBA00023002"/>
    </source>
</evidence>
<dbReference type="SUPFAM" id="SSF46609">
    <property type="entry name" value="Fe,Mn superoxide dismutase (SOD), N-terminal domain"/>
    <property type="match status" value="1"/>
</dbReference>
<evidence type="ECO:0000313" key="6">
    <source>
        <dbReference type="EMBL" id="QBM28341.1"/>
    </source>
</evidence>
<dbReference type="SUPFAM" id="SSF54719">
    <property type="entry name" value="Fe,Mn superoxide dismutase (SOD), C-terminal domain"/>
    <property type="match status" value="1"/>
</dbReference>
<dbReference type="Pfam" id="PF00581">
    <property type="entry name" value="Rhodanese"/>
    <property type="match status" value="1"/>
</dbReference>
<dbReference type="Proteomes" id="UP000293912">
    <property type="component" value="Chromosome"/>
</dbReference>
<dbReference type="RefSeq" id="WP_133156675.1">
    <property type="nucleotide sequence ID" value="NZ_CP037867.1"/>
</dbReference>